<dbReference type="InterPro" id="IPR016867">
    <property type="entry name" value="GcvR"/>
</dbReference>
<reference evidence="3" key="1">
    <citation type="submission" date="2020-09" db="EMBL/GenBank/DDBJ databases">
        <title>A novel bacterium of genus Neiella, isolated from South China Sea.</title>
        <authorList>
            <person name="Huang H."/>
            <person name="Mo K."/>
            <person name="Hu Y."/>
        </authorList>
    </citation>
    <scope>NUCLEOTIDE SEQUENCE</scope>
    <source>
        <strain evidence="3">HB171785</strain>
    </source>
</reference>
<dbReference type="SUPFAM" id="SSF55021">
    <property type="entry name" value="ACT-like"/>
    <property type="match status" value="2"/>
</dbReference>
<dbReference type="PANTHER" id="PTHR34875">
    <property type="entry name" value="UPF0237 PROTEIN MJ1558"/>
    <property type="match status" value="1"/>
</dbReference>
<name>A0A8J6UIR3_9GAMM</name>
<evidence type="ECO:0000313" key="3">
    <source>
        <dbReference type="EMBL" id="MBD1388908.1"/>
    </source>
</evidence>
<keyword evidence="1" id="KW-0963">Cytoplasm</keyword>
<proteinExistence type="predicted"/>
<organism evidence="3 4">
    <name type="scientific">Neiella litorisoli</name>
    <dbReference type="NCBI Taxonomy" id="2771431"/>
    <lineage>
        <taxon>Bacteria</taxon>
        <taxon>Pseudomonadati</taxon>
        <taxon>Pseudomonadota</taxon>
        <taxon>Gammaproteobacteria</taxon>
        <taxon>Alteromonadales</taxon>
        <taxon>Echinimonadaceae</taxon>
        <taxon>Neiella</taxon>
    </lineage>
</organism>
<evidence type="ECO:0000259" key="2">
    <source>
        <dbReference type="PROSITE" id="PS51671"/>
    </source>
</evidence>
<dbReference type="PROSITE" id="PS51671">
    <property type="entry name" value="ACT"/>
    <property type="match status" value="1"/>
</dbReference>
<dbReference type="Proteomes" id="UP000638014">
    <property type="component" value="Unassembled WGS sequence"/>
</dbReference>
<dbReference type="Pfam" id="PF13740">
    <property type="entry name" value="ACT_6"/>
    <property type="match status" value="1"/>
</dbReference>
<dbReference type="InterPro" id="IPR002912">
    <property type="entry name" value="ACT_dom"/>
</dbReference>
<dbReference type="PANTHER" id="PTHR34875:SF6">
    <property type="entry name" value="UPF0237 PROTEIN MJ1558"/>
    <property type="match status" value="1"/>
</dbReference>
<keyword evidence="4" id="KW-1185">Reference proteome</keyword>
<protein>
    <recommendedName>
        <fullName evidence="1">Glycine cleavage system transcriptional repressor</fullName>
    </recommendedName>
</protein>
<dbReference type="AlphaFoldDB" id="A0A8J6UIR3"/>
<gene>
    <name evidence="3" type="ORF">IC617_05660</name>
</gene>
<dbReference type="InterPro" id="IPR045865">
    <property type="entry name" value="ACT-like_dom_sf"/>
</dbReference>
<dbReference type="Gene3D" id="3.30.70.260">
    <property type="match status" value="2"/>
</dbReference>
<dbReference type="GO" id="GO:0005737">
    <property type="term" value="C:cytoplasm"/>
    <property type="evidence" value="ECO:0007669"/>
    <property type="project" value="UniProtKB-SubCell"/>
</dbReference>
<evidence type="ECO:0000313" key="4">
    <source>
        <dbReference type="Proteomes" id="UP000638014"/>
    </source>
</evidence>
<evidence type="ECO:0000256" key="1">
    <source>
        <dbReference type="PIRNR" id="PIRNR028103"/>
    </source>
</evidence>
<dbReference type="RefSeq" id="WP_191144018.1">
    <property type="nucleotide sequence ID" value="NZ_JACXAF010000006.1"/>
</dbReference>
<keyword evidence="1" id="KW-0804">Transcription</keyword>
<dbReference type="EMBL" id="JACXAF010000006">
    <property type="protein sequence ID" value="MBD1388908.1"/>
    <property type="molecule type" value="Genomic_DNA"/>
</dbReference>
<feature type="domain" description="ACT" evidence="2">
    <location>
        <begin position="88"/>
        <end position="165"/>
    </location>
</feature>
<sequence>MSAILVASLMGNNRPGLLKDLAAKTHELGGKWLTSKVNHLDDQISALIKVELPQPQVQPLKDIFNNEPAICAVFSEGEPTPPPSSIVEMVVDSSDRAGIVNEITQVLDSESIELVDMDCQRIGVAELGRSVFTARLMLKVPNSRTSEELAEELEGIAEDMVVTVV</sequence>
<dbReference type="PIRSF" id="PIRSF028103">
    <property type="entry name" value="GcvR"/>
    <property type="match status" value="1"/>
</dbReference>
<dbReference type="InterPro" id="IPR050990">
    <property type="entry name" value="UPF0237/GcvR_regulator"/>
</dbReference>
<dbReference type="GO" id="GO:0006355">
    <property type="term" value="P:regulation of DNA-templated transcription"/>
    <property type="evidence" value="ECO:0007669"/>
    <property type="project" value="UniProtKB-UniRule"/>
</dbReference>
<accession>A0A8J6UIR3</accession>
<comment type="subcellular location">
    <subcellularLocation>
        <location evidence="1">Cytoplasm</location>
    </subcellularLocation>
</comment>
<comment type="caution">
    <text evidence="3">The sequence shown here is derived from an EMBL/GenBank/DDBJ whole genome shotgun (WGS) entry which is preliminary data.</text>
</comment>
<keyword evidence="1" id="KW-0678">Repressor</keyword>